<feature type="region of interest" description="Disordered" evidence="4">
    <location>
        <begin position="1195"/>
        <end position="1223"/>
    </location>
</feature>
<evidence type="ECO:0000259" key="6">
    <source>
        <dbReference type="Pfam" id="PF25390"/>
    </source>
</evidence>
<feature type="repeat" description="RCC1" evidence="3">
    <location>
        <begin position="44"/>
        <end position="100"/>
    </location>
</feature>
<dbReference type="VEuPathDB" id="VectorBase:AMAM001410"/>
<name>A0A182S7T2_9DIPT</name>
<evidence type="ECO:0000259" key="5">
    <source>
        <dbReference type="Pfam" id="PF08005"/>
    </source>
</evidence>
<feature type="region of interest" description="Disordered" evidence="4">
    <location>
        <begin position="1145"/>
        <end position="1171"/>
    </location>
</feature>
<sequence>MGVPKATVSMKLNELTALPKGISCFRQVAVGHEANHGLLLTGDGTVYFTGTAKRGEDGELAKTNRRQPKAIKPKRLNKLDGQTITFVACNNGTSAFVTKDGKLIMYGKDTNYCEPNGMVGGLTDVVIRKVALGKAHCVAVDALGQLYTFGLNNKGQCGRKFQRERNVDELITTNTTNPPTAGTLTNGTTTNQPNGTNTANATCNACHSSPSSVANAEPPAASSAKCGCGCGCCCHCGNSGTGNTAANPISSNDPDTPRIVPVPPQRVDLPHSGSDPRRPPIVTQIACGQHHSLVLTSAGEVYSFGSNQYGQLGTGDLQAPPGGRPHLVRFPNGAGTVVSVAAGSNHSVVLTSRGAVYTFGNYHKGQLGREVPGGRLDTVSDGNFFWHCAPVAIDSFGPGTGRRASFIAASGDQTYIKVEESLINGAALAKYSVTADRSTILLIPNNQSHLAGSITIDRRTGHCRAHRINQFDARIELTGSNLTVKDAYRRNRWHFSFTLDPLFNVLWGYDAIRKRMLIFNPIASELYRRKSKRKQQPNQRAGHEQQQSYQTDGEKGDQARYGTHETLSVLSPEIALPQRWSGCEVPRFQLALNLLACLDVLTEATERLGATGQWPPFEPTLDGSSSGGSSSSPLDGNVNVNASDWFTGSRSGSAAASYDIKAIIPVAFGSGSGRQVKLCDLAPEDDPQEEDLPEHRSVLLTPTFGSGSIDEEVPAIPILNRWNIGNADAASNGFSGSNVANESRFPFRSGRAKGTTNGVATANVQYRRKKPGSGGSVGVGGTSGGIGHTLSNSCTEESVMTLCPISRRFATGVNRETFESLTALLSWAWNAFRNLSGEQKKGSSGGMKTFTTNPMTTNNAGLIGEAKLIVRLSFICRVCLRLLRRYLNAVYHPTGSRSNEDDADGHIDDPLRSDFVNPFGTPHQATCSPMSSSTVHPMAASMTGNHQSLAMAVVEIRTLLIDILADRVTLPVMERSMRRRVCKAKREVLAECHRTFVRCFDIFYPTPQLKWEVLCRRLLLLREVDSGGIHVGVKPHVDRYRYSYGSSNSGSTERCSGRLLLSAILAGLCQPSVNLRVTFSILMSPAQSAPVAAASSSSRPQSTSSGALMISRNRDLLASLIEQMTSTVADTGKGWPLARGYRNEYLTEGDSDGEDDDSDQDESQDDDQNQERLLIRNGCRLLAKLLSEIIHHGCDPVDRERGDRGDSEEATQQPATDLMVPPLAPMGGSNRLFSTGSRFGKVDLGKTWNTGNFGPDAIAFTVDRSGISIVGACVYSGSGSYEYQLELLYDSHHSTHSHTYSHSHRWEVLESIVGSYDQTAVRQHMAELRFNRAILLKENHRYALRLCSQGARTLSGDCGQSSLRGPCGTVTFRFYPCDLSFNGTTPSRGQIPAILYYCTPAGGTSGFPHGGMNVGSGRELGNCRTQARDLALEVARAIIGRCRELLTVAHELALWTSASPGMRAPSSSETSSTPSSSASSGVVGIGGAGGVIGAGAAGGVVGGGVAIDSEHNITPIEEHLDVGSTGLVGVISSNAAATTIERTRRTIGKVLPKGLLETLRGSSGNSGAGISAGTPYDPYEIDSASEATVGGVVSGGGVGSAGSGGGASGSGVGMSAANGNEMELPAVGGGGSAAAAMVLAVPIRKRTVWDLFRSRTTRSPSVVNCLFRYLLPLTLAQLERCIRMDLKVSVEVLSMVQEILPPITALNELRRQRHVGKCFTHMSNSGPNGATTITSSATSMNTTSPHYCILESDHPYKTAGLTAYRVRFPATVRWMCLTFDAQCGTVQEEDRVKVKIPNRRGVERGGGSGNDKDSLDDWCTVRMYNTPSRWAYGGPGRAMVLPGREVEISLESCSTYVNEPKQQSYGFKCLVIGYENADQVPAGDHVDTHQAMVDGGSGTAGGTLIALEHELAHLGGRCARNLLRKELRFDDDPDDRLTEPEAATLERYGTTLLAKGLMVPDAMLTIRNALDCHLPVL</sequence>
<dbReference type="GO" id="GO:0005886">
    <property type="term" value="C:plasma membrane"/>
    <property type="evidence" value="ECO:0007669"/>
    <property type="project" value="TreeGrafter"/>
</dbReference>
<keyword evidence="1" id="KW-0677">Repeat</keyword>
<dbReference type="InterPro" id="IPR012983">
    <property type="entry name" value="PHR"/>
</dbReference>
<feature type="region of interest" description="Disordered" evidence="4">
    <location>
        <begin position="529"/>
        <end position="558"/>
    </location>
</feature>
<feature type="region of interest" description="Disordered" evidence="4">
    <location>
        <begin position="172"/>
        <end position="194"/>
    </location>
</feature>
<dbReference type="InterPro" id="IPR009091">
    <property type="entry name" value="RCC1/BLIP-II"/>
</dbReference>
<organism evidence="7 8">
    <name type="scientific">Anopheles maculatus</name>
    <dbReference type="NCBI Taxonomy" id="74869"/>
    <lineage>
        <taxon>Eukaryota</taxon>
        <taxon>Metazoa</taxon>
        <taxon>Ecdysozoa</taxon>
        <taxon>Arthropoda</taxon>
        <taxon>Hexapoda</taxon>
        <taxon>Insecta</taxon>
        <taxon>Pterygota</taxon>
        <taxon>Neoptera</taxon>
        <taxon>Endopterygota</taxon>
        <taxon>Diptera</taxon>
        <taxon>Nematocera</taxon>
        <taxon>Culicoidea</taxon>
        <taxon>Culicidae</taxon>
        <taxon>Anophelinae</taxon>
        <taxon>Anopheles</taxon>
        <taxon>Anopheles maculatus group</taxon>
    </lineage>
</organism>
<keyword evidence="8" id="KW-1185">Reference proteome</keyword>
<dbReference type="Pfam" id="PF25390">
    <property type="entry name" value="WD40_RLD"/>
    <property type="match status" value="1"/>
</dbReference>
<reference evidence="8" key="1">
    <citation type="submission" date="2013-09" db="EMBL/GenBank/DDBJ databases">
        <title>The Genome Sequence of Anopheles maculatus species B.</title>
        <authorList>
            <consortium name="The Broad Institute Genomics Platform"/>
            <person name="Neafsey D.E."/>
            <person name="Besansky N."/>
            <person name="Howell P."/>
            <person name="Walton C."/>
            <person name="Young S.K."/>
            <person name="Zeng Q."/>
            <person name="Gargeya S."/>
            <person name="Fitzgerald M."/>
            <person name="Haas B."/>
            <person name="Abouelleil A."/>
            <person name="Allen A.W."/>
            <person name="Alvarado L."/>
            <person name="Arachchi H.M."/>
            <person name="Berlin A.M."/>
            <person name="Chapman S.B."/>
            <person name="Gainer-Dewar J."/>
            <person name="Goldberg J."/>
            <person name="Griggs A."/>
            <person name="Gujja S."/>
            <person name="Hansen M."/>
            <person name="Howarth C."/>
            <person name="Imamovic A."/>
            <person name="Ireland A."/>
            <person name="Larimer J."/>
            <person name="McCowan C."/>
            <person name="Murphy C."/>
            <person name="Pearson M."/>
            <person name="Poon T.W."/>
            <person name="Priest M."/>
            <person name="Roberts A."/>
            <person name="Saif S."/>
            <person name="Shea T."/>
            <person name="Sisk P."/>
            <person name="Sykes S."/>
            <person name="Wortman J."/>
            <person name="Nusbaum C."/>
            <person name="Birren B."/>
        </authorList>
    </citation>
    <scope>NUCLEOTIDE SEQUENCE [LARGE SCALE GENOMIC DNA]</scope>
    <source>
        <strain evidence="8">maculatus3</strain>
    </source>
</reference>
<dbReference type="GO" id="GO:0008582">
    <property type="term" value="P:regulation of synaptic assembly at neuromuscular junction"/>
    <property type="evidence" value="ECO:0007669"/>
    <property type="project" value="TreeGrafter"/>
</dbReference>
<dbReference type="PRINTS" id="PR00633">
    <property type="entry name" value="RCCNDNSATION"/>
</dbReference>
<protein>
    <submittedName>
        <fullName evidence="7">PHR domain-containing protein</fullName>
    </submittedName>
</protein>
<dbReference type="PANTHER" id="PTHR45943">
    <property type="entry name" value="E3 UBIQUITIN-PROTEIN LIGASE MYCBP2"/>
    <property type="match status" value="1"/>
</dbReference>
<reference evidence="7" key="2">
    <citation type="submission" date="2020-05" db="UniProtKB">
        <authorList>
            <consortium name="EnsemblMetazoa"/>
        </authorList>
    </citation>
    <scope>IDENTIFICATION</scope>
    <source>
        <strain evidence="7">maculatus3</strain>
    </source>
</reference>
<evidence type="ECO:0000313" key="8">
    <source>
        <dbReference type="Proteomes" id="UP000075901"/>
    </source>
</evidence>
<dbReference type="GO" id="GO:0007411">
    <property type="term" value="P:axon guidance"/>
    <property type="evidence" value="ECO:0007669"/>
    <property type="project" value="TreeGrafter"/>
</dbReference>
<feature type="region of interest" description="Disordered" evidence="4">
    <location>
        <begin position="610"/>
        <end position="636"/>
    </location>
</feature>
<dbReference type="GO" id="GO:0061630">
    <property type="term" value="F:ubiquitin protein ligase activity"/>
    <property type="evidence" value="ECO:0007669"/>
    <property type="project" value="TreeGrafter"/>
</dbReference>
<dbReference type="PANTHER" id="PTHR45943:SF1">
    <property type="entry name" value="E3 UBIQUITIN-PROTEIN LIGASE MYCBP2"/>
    <property type="match status" value="1"/>
</dbReference>
<evidence type="ECO:0000256" key="4">
    <source>
        <dbReference type="SAM" id="MobiDB-lite"/>
    </source>
</evidence>
<feature type="repeat" description="RCC1" evidence="3">
    <location>
        <begin position="299"/>
        <end position="353"/>
    </location>
</feature>
<feature type="compositionally biased region" description="Polar residues" evidence="4">
    <location>
        <begin position="536"/>
        <end position="551"/>
    </location>
</feature>
<dbReference type="Pfam" id="PF08005">
    <property type="entry name" value="PHR"/>
    <property type="match status" value="1"/>
</dbReference>
<feature type="compositionally biased region" description="Polar residues" evidence="4">
    <location>
        <begin position="1465"/>
        <end position="1474"/>
    </location>
</feature>
<evidence type="ECO:0000256" key="3">
    <source>
        <dbReference type="PROSITE-ProRule" id="PRU00235"/>
    </source>
</evidence>
<dbReference type="Gene3D" id="2.130.10.30">
    <property type="entry name" value="Regulator of chromosome condensation 1/beta-lactamase-inhibitor protein II"/>
    <property type="match status" value="2"/>
</dbReference>
<dbReference type="Gene3D" id="2.60.120.820">
    <property type="entry name" value="PHR domain"/>
    <property type="match status" value="1"/>
</dbReference>
<accession>A0A182S7T2</accession>
<dbReference type="Proteomes" id="UP000075901">
    <property type="component" value="Unassembled WGS sequence"/>
</dbReference>
<evidence type="ECO:0000256" key="1">
    <source>
        <dbReference type="ARBA" id="ARBA00022737"/>
    </source>
</evidence>
<keyword evidence="2" id="KW-0833">Ubl conjugation pathway</keyword>
<dbReference type="SUPFAM" id="SSF50985">
    <property type="entry name" value="RCC1/BLIP-II"/>
    <property type="match status" value="1"/>
</dbReference>
<dbReference type="InterPro" id="IPR000408">
    <property type="entry name" value="Reg_chr_condens"/>
</dbReference>
<dbReference type="EnsemblMetazoa" id="AMAM001410-RA">
    <property type="protein sequence ID" value="AMAM001410-PA"/>
    <property type="gene ID" value="AMAM001410"/>
</dbReference>
<feature type="compositionally biased region" description="Low complexity" evidence="4">
    <location>
        <begin position="623"/>
        <end position="632"/>
    </location>
</feature>
<dbReference type="InterPro" id="IPR038648">
    <property type="entry name" value="PHR_sf"/>
</dbReference>
<evidence type="ECO:0000313" key="7">
    <source>
        <dbReference type="EnsemblMetazoa" id="AMAM001410-PA"/>
    </source>
</evidence>
<dbReference type="PROSITE" id="PS00626">
    <property type="entry name" value="RCC1_2"/>
    <property type="match status" value="2"/>
</dbReference>
<dbReference type="InterPro" id="IPR058923">
    <property type="entry name" value="RCC1-like_dom"/>
</dbReference>
<feature type="domain" description="PHR" evidence="5">
    <location>
        <begin position="1237"/>
        <end position="1397"/>
    </location>
</feature>
<feature type="compositionally biased region" description="Basic and acidic residues" evidence="4">
    <location>
        <begin position="1195"/>
        <end position="1207"/>
    </location>
</feature>
<dbReference type="PROSITE" id="PS50012">
    <property type="entry name" value="RCC1_3"/>
    <property type="match status" value="2"/>
</dbReference>
<feature type="domain" description="RCC1-like" evidence="6">
    <location>
        <begin position="25"/>
        <end position="370"/>
    </location>
</feature>
<dbReference type="FunFam" id="2.60.120.820:FF:000005">
    <property type="entry name" value="Highwire, isoform B"/>
    <property type="match status" value="1"/>
</dbReference>
<dbReference type="GO" id="GO:0005634">
    <property type="term" value="C:nucleus"/>
    <property type="evidence" value="ECO:0007669"/>
    <property type="project" value="TreeGrafter"/>
</dbReference>
<evidence type="ECO:0000256" key="2">
    <source>
        <dbReference type="ARBA" id="ARBA00022786"/>
    </source>
</evidence>
<feature type="compositionally biased region" description="Acidic residues" evidence="4">
    <location>
        <begin position="1147"/>
        <end position="1168"/>
    </location>
</feature>
<feature type="region of interest" description="Disordered" evidence="4">
    <location>
        <begin position="1459"/>
        <end position="1480"/>
    </location>
</feature>
<proteinExistence type="predicted"/>